<dbReference type="FunFam" id="1.10.510.10:FF:001023">
    <property type="entry name" value="Os07g0541700 protein"/>
    <property type="match status" value="1"/>
</dbReference>
<keyword evidence="3" id="KW-0808">Transferase</keyword>
<feature type="domain" description="Protein kinase" evidence="9">
    <location>
        <begin position="28"/>
        <end position="175"/>
    </location>
</feature>
<dbReference type="GO" id="GO:0004674">
    <property type="term" value="F:protein serine/threonine kinase activity"/>
    <property type="evidence" value="ECO:0007669"/>
    <property type="project" value="UniProtKB-KW"/>
</dbReference>
<gene>
    <name evidence="10" type="ORF">KP509_18G020300</name>
</gene>
<sequence>MTPMMGKVIPIERHVQTFSYKEIQTATKNFTTELGKGGFGPVYKGWLDDGCIVAINVSSKIFHQGSKEFLNEIDLLSRVHHKSLVRLLGYSNEEKQVLVYEFMSKGSLFEHLHGHSKNSVLPWVTRLRIILNAAQGLSYLHEGCSPQIIHRDVKSSNILLNDQMEAKISDFGIFG</sequence>
<keyword evidence="11" id="KW-1185">Reference proteome</keyword>
<accession>A0A8T2SNS4</accession>
<dbReference type="InterPro" id="IPR001245">
    <property type="entry name" value="Ser-Thr/Tyr_kinase_cat_dom"/>
</dbReference>
<comment type="catalytic activity">
    <reaction evidence="8">
        <text>L-seryl-[protein] + ATP = O-phospho-L-seryl-[protein] + ADP + H(+)</text>
        <dbReference type="Rhea" id="RHEA:17989"/>
        <dbReference type="Rhea" id="RHEA-COMP:9863"/>
        <dbReference type="Rhea" id="RHEA-COMP:11604"/>
        <dbReference type="ChEBI" id="CHEBI:15378"/>
        <dbReference type="ChEBI" id="CHEBI:29999"/>
        <dbReference type="ChEBI" id="CHEBI:30616"/>
        <dbReference type="ChEBI" id="CHEBI:83421"/>
        <dbReference type="ChEBI" id="CHEBI:456216"/>
        <dbReference type="EC" id="2.7.11.1"/>
    </reaction>
</comment>
<dbReference type="Gene3D" id="3.30.200.20">
    <property type="entry name" value="Phosphorylase Kinase, domain 1"/>
    <property type="match status" value="1"/>
</dbReference>
<dbReference type="InterPro" id="IPR011009">
    <property type="entry name" value="Kinase-like_dom_sf"/>
</dbReference>
<dbReference type="PROSITE" id="PS50011">
    <property type="entry name" value="PROTEIN_KINASE_DOM"/>
    <property type="match status" value="1"/>
</dbReference>
<keyword evidence="6" id="KW-0067">ATP-binding</keyword>
<dbReference type="InterPro" id="IPR000719">
    <property type="entry name" value="Prot_kinase_dom"/>
</dbReference>
<evidence type="ECO:0000256" key="1">
    <source>
        <dbReference type="ARBA" id="ARBA00012513"/>
    </source>
</evidence>
<evidence type="ECO:0000256" key="5">
    <source>
        <dbReference type="ARBA" id="ARBA00022777"/>
    </source>
</evidence>
<keyword evidence="4" id="KW-0547">Nucleotide-binding</keyword>
<dbReference type="SMART" id="SM00220">
    <property type="entry name" value="S_TKc"/>
    <property type="match status" value="1"/>
</dbReference>
<reference evidence="10" key="1">
    <citation type="submission" date="2021-08" db="EMBL/GenBank/DDBJ databases">
        <title>WGS assembly of Ceratopteris richardii.</title>
        <authorList>
            <person name="Marchant D.B."/>
            <person name="Chen G."/>
            <person name="Jenkins J."/>
            <person name="Shu S."/>
            <person name="Leebens-Mack J."/>
            <person name="Grimwood J."/>
            <person name="Schmutz J."/>
            <person name="Soltis P."/>
            <person name="Soltis D."/>
            <person name="Chen Z.-H."/>
        </authorList>
    </citation>
    <scope>NUCLEOTIDE SEQUENCE</scope>
    <source>
        <strain evidence="10">Whitten #5841</strain>
        <tissue evidence="10">Leaf</tissue>
    </source>
</reference>
<comment type="catalytic activity">
    <reaction evidence="7">
        <text>L-threonyl-[protein] + ATP = O-phospho-L-threonyl-[protein] + ADP + H(+)</text>
        <dbReference type="Rhea" id="RHEA:46608"/>
        <dbReference type="Rhea" id="RHEA-COMP:11060"/>
        <dbReference type="Rhea" id="RHEA-COMP:11605"/>
        <dbReference type="ChEBI" id="CHEBI:15378"/>
        <dbReference type="ChEBI" id="CHEBI:30013"/>
        <dbReference type="ChEBI" id="CHEBI:30616"/>
        <dbReference type="ChEBI" id="CHEBI:61977"/>
        <dbReference type="ChEBI" id="CHEBI:456216"/>
        <dbReference type="EC" id="2.7.11.1"/>
    </reaction>
</comment>
<dbReference type="OrthoDB" id="4062651at2759"/>
<organism evidence="10 11">
    <name type="scientific">Ceratopteris richardii</name>
    <name type="common">Triangle waterfern</name>
    <dbReference type="NCBI Taxonomy" id="49495"/>
    <lineage>
        <taxon>Eukaryota</taxon>
        <taxon>Viridiplantae</taxon>
        <taxon>Streptophyta</taxon>
        <taxon>Embryophyta</taxon>
        <taxon>Tracheophyta</taxon>
        <taxon>Polypodiopsida</taxon>
        <taxon>Polypodiidae</taxon>
        <taxon>Polypodiales</taxon>
        <taxon>Pteridineae</taxon>
        <taxon>Pteridaceae</taxon>
        <taxon>Parkerioideae</taxon>
        <taxon>Ceratopteris</taxon>
    </lineage>
</organism>
<evidence type="ECO:0000313" key="10">
    <source>
        <dbReference type="EMBL" id="KAH7365314.1"/>
    </source>
</evidence>
<dbReference type="PANTHER" id="PTHR47989:SF61">
    <property type="entry name" value="PROTEIN KINASE DOMAIN-CONTAINING PROTEIN"/>
    <property type="match status" value="1"/>
</dbReference>
<dbReference type="GO" id="GO:0005524">
    <property type="term" value="F:ATP binding"/>
    <property type="evidence" value="ECO:0007669"/>
    <property type="project" value="UniProtKB-KW"/>
</dbReference>
<dbReference type="InterPro" id="IPR008271">
    <property type="entry name" value="Ser/Thr_kinase_AS"/>
</dbReference>
<dbReference type="Pfam" id="PF07714">
    <property type="entry name" value="PK_Tyr_Ser-Thr"/>
    <property type="match status" value="1"/>
</dbReference>
<dbReference type="Proteomes" id="UP000825935">
    <property type="component" value="Chromosome 18"/>
</dbReference>
<keyword evidence="5" id="KW-0418">Kinase</keyword>
<evidence type="ECO:0000256" key="3">
    <source>
        <dbReference type="ARBA" id="ARBA00022679"/>
    </source>
</evidence>
<dbReference type="PROSITE" id="PS00108">
    <property type="entry name" value="PROTEIN_KINASE_ST"/>
    <property type="match status" value="1"/>
</dbReference>
<evidence type="ECO:0000259" key="9">
    <source>
        <dbReference type="PROSITE" id="PS50011"/>
    </source>
</evidence>
<evidence type="ECO:0000256" key="4">
    <source>
        <dbReference type="ARBA" id="ARBA00022741"/>
    </source>
</evidence>
<proteinExistence type="predicted"/>
<dbReference type="OMA" id="FTTEVEM"/>
<dbReference type="Gene3D" id="1.10.510.10">
    <property type="entry name" value="Transferase(Phosphotransferase) domain 1"/>
    <property type="match status" value="1"/>
</dbReference>
<keyword evidence="2" id="KW-0723">Serine/threonine-protein kinase</keyword>
<dbReference type="EMBL" id="CM035423">
    <property type="protein sequence ID" value="KAH7365314.1"/>
    <property type="molecule type" value="Genomic_DNA"/>
</dbReference>
<comment type="caution">
    <text evidence="10">The sequence shown here is derived from an EMBL/GenBank/DDBJ whole genome shotgun (WGS) entry which is preliminary data.</text>
</comment>
<dbReference type="FunFam" id="3.30.200.20:FF:000178">
    <property type="entry name" value="serine/threonine-protein kinase PBS1-like"/>
    <property type="match status" value="1"/>
</dbReference>
<evidence type="ECO:0000256" key="8">
    <source>
        <dbReference type="ARBA" id="ARBA00048679"/>
    </source>
</evidence>
<dbReference type="AlphaFoldDB" id="A0A8T2SNS4"/>
<protein>
    <recommendedName>
        <fullName evidence="1">non-specific serine/threonine protein kinase</fullName>
        <ecNumber evidence="1">2.7.11.1</ecNumber>
    </recommendedName>
</protein>
<dbReference type="SUPFAM" id="SSF56112">
    <property type="entry name" value="Protein kinase-like (PK-like)"/>
    <property type="match status" value="1"/>
</dbReference>
<evidence type="ECO:0000256" key="2">
    <source>
        <dbReference type="ARBA" id="ARBA00022527"/>
    </source>
</evidence>
<evidence type="ECO:0000313" key="11">
    <source>
        <dbReference type="Proteomes" id="UP000825935"/>
    </source>
</evidence>
<dbReference type="PANTHER" id="PTHR47989">
    <property type="entry name" value="OS01G0750732 PROTEIN"/>
    <property type="match status" value="1"/>
</dbReference>
<evidence type="ECO:0000256" key="6">
    <source>
        <dbReference type="ARBA" id="ARBA00022840"/>
    </source>
</evidence>
<name>A0A8T2SNS4_CERRI</name>
<evidence type="ECO:0000256" key="7">
    <source>
        <dbReference type="ARBA" id="ARBA00047899"/>
    </source>
</evidence>
<dbReference type="EC" id="2.7.11.1" evidence="1"/>